<evidence type="ECO:0000256" key="1">
    <source>
        <dbReference type="ARBA" id="ARBA00009477"/>
    </source>
</evidence>
<dbReference type="Pfam" id="PF25919">
    <property type="entry name" value="BSH_CusB"/>
    <property type="match status" value="1"/>
</dbReference>
<dbReference type="Gene3D" id="2.40.420.20">
    <property type="match status" value="1"/>
</dbReference>
<keyword evidence="3" id="KW-0732">Signal</keyword>
<evidence type="ECO:0000259" key="8">
    <source>
        <dbReference type="Pfam" id="PF25954"/>
    </source>
</evidence>
<dbReference type="EMBL" id="JACIDK010000006">
    <property type="protein sequence ID" value="MBB3892799.1"/>
    <property type="molecule type" value="Genomic_DNA"/>
</dbReference>
<evidence type="ECO:0000259" key="6">
    <source>
        <dbReference type="Pfam" id="PF25869"/>
    </source>
</evidence>
<dbReference type="GO" id="GO:0060003">
    <property type="term" value="P:copper ion export"/>
    <property type="evidence" value="ECO:0007669"/>
    <property type="project" value="TreeGrafter"/>
</dbReference>
<dbReference type="GO" id="GO:0022857">
    <property type="term" value="F:transmembrane transporter activity"/>
    <property type="evidence" value="ECO:0007669"/>
    <property type="project" value="InterPro"/>
</dbReference>
<evidence type="ECO:0000256" key="3">
    <source>
        <dbReference type="ARBA" id="ARBA00022729"/>
    </source>
</evidence>
<evidence type="ECO:0000313" key="11">
    <source>
        <dbReference type="Proteomes" id="UP000530564"/>
    </source>
</evidence>
<evidence type="ECO:0000256" key="2">
    <source>
        <dbReference type="ARBA" id="ARBA00022448"/>
    </source>
</evidence>
<dbReference type="InterPro" id="IPR021647">
    <property type="entry name" value="CusF_Ec"/>
</dbReference>
<dbReference type="Gene3D" id="2.40.50.320">
    <property type="entry name" value="Copper binding periplasmic protein CusF"/>
    <property type="match status" value="1"/>
</dbReference>
<dbReference type="GO" id="GO:0046914">
    <property type="term" value="F:transition metal ion binding"/>
    <property type="evidence" value="ECO:0007669"/>
    <property type="project" value="TreeGrafter"/>
</dbReference>
<organism evidence="10 11">
    <name type="scientific">Phenylobacterium haematophilum</name>
    <dbReference type="NCBI Taxonomy" id="98513"/>
    <lineage>
        <taxon>Bacteria</taxon>
        <taxon>Pseudomonadati</taxon>
        <taxon>Pseudomonadota</taxon>
        <taxon>Alphaproteobacteria</taxon>
        <taxon>Caulobacterales</taxon>
        <taxon>Caulobacteraceae</taxon>
        <taxon>Phenylobacterium</taxon>
    </lineage>
</organism>
<comment type="caution">
    <text evidence="10">The sequence shown here is derived from an EMBL/GenBank/DDBJ whole genome shotgun (WGS) entry which is preliminary data.</text>
</comment>
<dbReference type="InterPro" id="IPR051909">
    <property type="entry name" value="MFP_Cation_Efflux"/>
</dbReference>
<dbReference type="PANTHER" id="PTHR30097">
    <property type="entry name" value="CATION EFFLUX SYSTEM PROTEIN CUSB"/>
    <property type="match status" value="1"/>
</dbReference>
<evidence type="ECO:0000259" key="9">
    <source>
        <dbReference type="Pfam" id="PF25975"/>
    </source>
</evidence>
<dbReference type="Pfam" id="PF19335">
    <property type="entry name" value="HMBD"/>
    <property type="match status" value="1"/>
</dbReference>
<comment type="similarity">
    <text evidence="1">Belongs to the membrane fusion protein (MFP) (TC 8.A.1) family.</text>
</comment>
<evidence type="ECO:0000259" key="5">
    <source>
        <dbReference type="Pfam" id="PF19335"/>
    </source>
</evidence>
<dbReference type="Proteomes" id="UP000530564">
    <property type="component" value="Unassembled WGS sequence"/>
</dbReference>
<dbReference type="SUPFAM" id="SSF111369">
    <property type="entry name" value="HlyD-like secretion proteins"/>
    <property type="match status" value="1"/>
</dbReference>
<keyword evidence="2" id="KW-0813">Transport</keyword>
<dbReference type="GO" id="GO:0030288">
    <property type="term" value="C:outer membrane-bounded periplasmic space"/>
    <property type="evidence" value="ECO:0007669"/>
    <property type="project" value="TreeGrafter"/>
</dbReference>
<dbReference type="InterPro" id="IPR058791">
    <property type="entry name" value="3HB_CusB"/>
</dbReference>
<sequence>MSTTSRSNLRTLATAGVIAIVAAAAGYGLAQLTPRPSTASEASALGGKKVLYWYDPMVPQQHFPAPGKSPMGMDMVPKYADEGAGPGVVGFKIDPAKVANLGMRLATATRGELAGGVTATGTIDFNLRDVAIVQPRAAGFVQRVYGRAPGDIIPAGAPLADLLVPEWGGAQAEYLAVRRTGDPALIRAAQQRLQLLGMSPALIRQIDQSGRARNVVTVTAPIGGVIKTLSVRSGMSVSAGETLAEISGLGTVWLNAAVPEAMAGQIQPGQPVTATLSAYPGETFSGRVTAVLPQAQVESRTLQVRIELPNRVGRLRPGMFANVQLTSTARPAILVPTEAIIRTGKRSLVMLALPGGRYQPAEVQIGQSAGDKTEILAGLSEGERIVASGQFLIDSEASLSGIQARPVGGGMALPASPAAAPKTTVGVAETTGHIESIGADGVTISHQPVPAVGWPAMTMTFRVERAALLKGVKKGDRVRFAFDQPAAGPTLRRLSKEPAQ</sequence>
<evidence type="ECO:0000259" key="7">
    <source>
        <dbReference type="Pfam" id="PF25919"/>
    </source>
</evidence>
<dbReference type="InterPro" id="IPR058649">
    <property type="entry name" value="CzcB_C"/>
</dbReference>
<dbReference type="InterPro" id="IPR058790">
    <property type="entry name" value="BSH_CusB"/>
</dbReference>
<keyword evidence="11" id="KW-1185">Reference proteome</keyword>
<dbReference type="InterPro" id="IPR058792">
    <property type="entry name" value="Beta-barrel_RND_2"/>
</dbReference>
<feature type="domain" description="CusB-like barrel-sandwich hybrid" evidence="7">
    <location>
        <begin position="130"/>
        <end position="246"/>
    </location>
</feature>
<dbReference type="FunFam" id="2.40.420.20:FF:000003">
    <property type="entry name" value="Cation efflux system protein cusB"/>
    <property type="match status" value="1"/>
</dbReference>
<evidence type="ECO:0000313" key="10">
    <source>
        <dbReference type="EMBL" id="MBB3892799.1"/>
    </source>
</evidence>
<feature type="domain" description="CzcB-like C-terminal circularly permuted SH3-like" evidence="9">
    <location>
        <begin position="333"/>
        <end position="393"/>
    </location>
</feature>
<dbReference type="NCBIfam" id="TIGR01730">
    <property type="entry name" value="RND_mfp"/>
    <property type="match status" value="1"/>
</dbReference>
<feature type="domain" description="CusB-like beta-barrel" evidence="8">
    <location>
        <begin position="251"/>
        <end position="328"/>
    </location>
</feature>
<dbReference type="RefSeq" id="WP_183775726.1">
    <property type="nucleotide sequence ID" value="NZ_JACIDK010000006.1"/>
</dbReference>
<evidence type="ECO:0000256" key="4">
    <source>
        <dbReference type="ARBA" id="ARBA00023065"/>
    </source>
</evidence>
<protein>
    <submittedName>
        <fullName evidence="10">Cu(I)/Ag(I) efflux system membrane fusion protein</fullName>
    </submittedName>
</protein>
<keyword evidence="4" id="KW-0406">Ion transport</keyword>
<name>A0A840A495_9CAUL</name>
<dbReference type="InterPro" id="IPR045800">
    <property type="entry name" value="HMBD"/>
</dbReference>
<dbReference type="Pfam" id="PF25975">
    <property type="entry name" value="CzcB_C"/>
    <property type="match status" value="1"/>
</dbReference>
<dbReference type="InterPro" id="IPR042230">
    <property type="entry name" value="CusF_sf"/>
</dbReference>
<feature type="domain" description="Heavy metal binding" evidence="5">
    <location>
        <begin position="52"/>
        <end position="78"/>
    </location>
</feature>
<dbReference type="Gene3D" id="2.40.30.170">
    <property type="match status" value="1"/>
</dbReference>
<dbReference type="GO" id="GO:0015679">
    <property type="term" value="P:plasma membrane copper ion transport"/>
    <property type="evidence" value="ECO:0007669"/>
    <property type="project" value="TreeGrafter"/>
</dbReference>
<feature type="domain" description="CusB-like three alpha-helical bundle" evidence="6">
    <location>
        <begin position="166"/>
        <end position="213"/>
    </location>
</feature>
<accession>A0A840A495</accession>
<dbReference type="Pfam" id="PF25954">
    <property type="entry name" value="Beta-barrel_RND_2"/>
    <property type="match status" value="1"/>
</dbReference>
<dbReference type="InterPro" id="IPR006143">
    <property type="entry name" value="RND_pump_MFP"/>
</dbReference>
<dbReference type="PANTHER" id="PTHR30097:SF15">
    <property type="entry name" value="CATION EFFLUX SYSTEM PROTEIN CUSB"/>
    <property type="match status" value="1"/>
</dbReference>
<dbReference type="Gene3D" id="6.10.140.730">
    <property type="match status" value="1"/>
</dbReference>
<dbReference type="Gene3D" id="2.40.50.100">
    <property type="match status" value="1"/>
</dbReference>
<dbReference type="Pfam" id="PF25869">
    <property type="entry name" value="3HB_CusB"/>
    <property type="match status" value="1"/>
</dbReference>
<dbReference type="GO" id="GO:0016020">
    <property type="term" value="C:membrane"/>
    <property type="evidence" value="ECO:0007669"/>
    <property type="project" value="InterPro"/>
</dbReference>
<dbReference type="FunFam" id="2.40.30.170:FF:000010">
    <property type="entry name" value="Efflux RND transporter periplasmic adaptor subunit"/>
    <property type="match status" value="1"/>
</dbReference>
<gene>
    <name evidence="10" type="ORF">GGQ61_003537</name>
</gene>
<proteinExistence type="inferred from homology"/>
<dbReference type="Pfam" id="PF11604">
    <property type="entry name" value="CusF_Ec"/>
    <property type="match status" value="1"/>
</dbReference>
<reference evidence="10 11" key="1">
    <citation type="submission" date="2020-08" db="EMBL/GenBank/DDBJ databases">
        <title>Genomic Encyclopedia of Type Strains, Phase IV (KMG-IV): sequencing the most valuable type-strain genomes for metagenomic binning, comparative biology and taxonomic classification.</title>
        <authorList>
            <person name="Goeker M."/>
        </authorList>
    </citation>
    <scope>NUCLEOTIDE SEQUENCE [LARGE SCALE GENOMIC DNA]</scope>
    <source>
        <strain evidence="10 11">DSM 21793</strain>
    </source>
</reference>
<dbReference type="AlphaFoldDB" id="A0A840A495"/>